<evidence type="ECO:0000313" key="2">
    <source>
        <dbReference type="Proteomes" id="UP000438429"/>
    </source>
</evidence>
<sequence>MSVFSGVNIPLCPPSLYVSRNSAAAAAALGYRRTTAFAVFRRTLAQEHQQQVAGHELQQWYEKCRLAQFAARPWHWKRQMASDSARMVICGQWRSLDWMQQSRMAVCQSRSLASHHFSHFFVCERVRSTVPVAFICPLDIVLHSWSVISPLTQMSDFTHCLVVGRCCYAAVDVPSCSLVSSGAVGSRTDTCEGSVKRNEEHPHAPSTARTYSTNDVYLPGDTQGYASFASIENPVYFIETVTARAEFTSLLKNSEKSRTLVNSIHFGRCRASNQSQRIQFEEWTLSERWFDVIKFSTSNTANLFAVRTVKKEQRQRKKTHTHCAAVPEYIGLFSSSNQLEPGRRRSDARLLLASKNG</sequence>
<evidence type="ECO:0000313" key="1">
    <source>
        <dbReference type="EMBL" id="KAF0036007.1"/>
    </source>
</evidence>
<name>A0A6A4SRI6_SCOMX</name>
<reference evidence="1 2" key="1">
    <citation type="submission" date="2019-06" db="EMBL/GenBank/DDBJ databases">
        <title>Draft genomes of female and male turbot (Scophthalmus maximus).</title>
        <authorList>
            <person name="Xu H."/>
            <person name="Xu X.-W."/>
            <person name="Shao C."/>
            <person name="Chen S."/>
        </authorList>
    </citation>
    <scope>NUCLEOTIDE SEQUENCE [LARGE SCALE GENOMIC DNA]</scope>
    <source>
        <strain evidence="1">Ysfricsl-2016a</strain>
        <tissue evidence="1">Blood</tissue>
    </source>
</reference>
<dbReference type="EMBL" id="VEVO01000010">
    <property type="protein sequence ID" value="KAF0036007.1"/>
    <property type="molecule type" value="Genomic_DNA"/>
</dbReference>
<organism evidence="1 2">
    <name type="scientific">Scophthalmus maximus</name>
    <name type="common">Turbot</name>
    <name type="synonym">Psetta maxima</name>
    <dbReference type="NCBI Taxonomy" id="52904"/>
    <lineage>
        <taxon>Eukaryota</taxon>
        <taxon>Metazoa</taxon>
        <taxon>Chordata</taxon>
        <taxon>Craniata</taxon>
        <taxon>Vertebrata</taxon>
        <taxon>Euteleostomi</taxon>
        <taxon>Actinopterygii</taxon>
        <taxon>Neopterygii</taxon>
        <taxon>Teleostei</taxon>
        <taxon>Neoteleostei</taxon>
        <taxon>Acanthomorphata</taxon>
        <taxon>Carangaria</taxon>
        <taxon>Pleuronectiformes</taxon>
        <taxon>Pleuronectoidei</taxon>
        <taxon>Scophthalmidae</taxon>
        <taxon>Scophthalmus</taxon>
    </lineage>
</organism>
<protein>
    <submittedName>
        <fullName evidence="1">Uncharacterized protein</fullName>
    </submittedName>
</protein>
<comment type="caution">
    <text evidence="1">The sequence shown here is derived from an EMBL/GenBank/DDBJ whole genome shotgun (WGS) entry which is preliminary data.</text>
</comment>
<gene>
    <name evidence="1" type="ORF">F2P81_011319</name>
</gene>
<accession>A0A6A4SRI6</accession>
<dbReference type="AlphaFoldDB" id="A0A6A4SRI6"/>
<proteinExistence type="predicted"/>
<dbReference type="Proteomes" id="UP000438429">
    <property type="component" value="Unassembled WGS sequence"/>
</dbReference>